<evidence type="ECO:0000313" key="1">
    <source>
        <dbReference type="EMBL" id="MEY6432347.1"/>
    </source>
</evidence>
<accession>A0ABV4BCV8</accession>
<keyword evidence="2" id="KW-1185">Reference proteome</keyword>
<sequence length="89" mass="10489">MDIAYDPIKNAINRRKHGIDLAEVEGVFFDDNAITIEDRDHDEERFVTLGQDSVGRVLVVAYHYREPDSIRLMSARLAQPRERRTYERR</sequence>
<dbReference type="EMBL" id="JBDKXB010000007">
    <property type="protein sequence ID" value="MEY6432347.1"/>
    <property type="molecule type" value="Genomic_DNA"/>
</dbReference>
<dbReference type="Pfam" id="PF04365">
    <property type="entry name" value="BrnT_toxin"/>
    <property type="match status" value="1"/>
</dbReference>
<reference evidence="1 2" key="1">
    <citation type="submission" date="2024-05" db="EMBL/GenBank/DDBJ databases">
        <title>Genome Sequence and Characterization of the New Strain Purple Sulfur Bacterium of Genus Thioalkalicoccus.</title>
        <authorList>
            <person name="Bryantseva I.A."/>
            <person name="Kyndt J.A."/>
            <person name="Imhoff J.F."/>
        </authorList>
    </citation>
    <scope>NUCLEOTIDE SEQUENCE [LARGE SCALE GENOMIC DNA]</scope>
    <source>
        <strain evidence="1 2">Um2</strain>
    </source>
</reference>
<dbReference type="Proteomes" id="UP001564408">
    <property type="component" value="Unassembled WGS sequence"/>
</dbReference>
<gene>
    <name evidence="1" type="ORF">ABC977_08005</name>
</gene>
<name>A0ABV4BCV8_9GAMM</name>
<dbReference type="RefSeq" id="WP_369666729.1">
    <property type="nucleotide sequence ID" value="NZ_JBDKXB010000007.1"/>
</dbReference>
<dbReference type="Gene3D" id="3.10.450.530">
    <property type="entry name" value="Ribonuclease toxin, BrnT, of type II toxin-antitoxin system"/>
    <property type="match status" value="1"/>
</dbReference>
<protein>
    <submittedName>
        <fullName evidence="1">BrnT family toxin</fullName>
    </submittedName>
</protein>
<comment type="caution">
    <text evidence="1">The sequence shown here is derived from an EMBL/GenBank/DDBJ whole genome shotgun (WGS) entry which is preliminary data.</text>
</comment>
<proteinExistence type="predicted"/>
<evidence type="ECO:0000313" key="2">
    <source>
        <dbReference type="Proteomes" id="UP001564408"/>
    </source>
</evidence>
<dbReference type="InterPro" id="IPR007460">
    <property type="entry name" value="BrnT_toxin"/>
</dbReference>
<dbReference type="InterPro" id="IPR038573">
    <property type="entry name" value="BrnT_sf"/>
</dbReference>
<organism evidence="1 2">
    <name type="scientific">Thioalkalicoccus limnaeus</name>
    <dbReference type="NCBI Taxonomy" id="120681"/>
    <lineage>
        <taxon>Bacteria</taxon>
        <taxon>Pseudomonadati</taxon>
        <taxon>Pseudomonadota</taxon>
        <taxon>Gammaproteobacteria</taxon>
        <taxon>Chromatiales</taxon>
        <taxon>Chromatiaceae</taxon>
        <taxon>Thioalkalicoccus</taxon>
    </lineage>
</organism>